<evidence type="ECO:0000256" key="1">
    <source>
        <dbReference type="ARBA" id="ARBA00001947"/>
    </source>
</evidence>
<keyword evidence="6" id="KW-0482">Metalloprotease</keyword>
<dbReference type="SMART" id="SM00631">
    <property type="entry name" value="Zn_pept"/>
    <property type="match status" value="1"/>
</dbReference>
<feature type="active site" description="Proton donor/acceptor" evidence="7">
    <location>
        <position position="239"/>
    </location>
</feature>
<evidence type="ECO:0000313" key="10">
    <source>
        <dbReference type="Proteomes" id="UP000245762"/>
    </source>
</evidence>
<sequence length="371" mass="42329">MASINHSDYKESTIEGRYVTHEILQEKWFVNFDASMLQNIGTSVEGHTIQSVTLGKGETKILMWSQMHGNESTTTKAALDMLNFLISDNKLAKSIVDSCRVLVIPILNPDGAKRYTRTNANNIDLNRDAKLLSQPESNVLRNVFNDFKPDYCFNLHDQRTLFSAGKTEKPATVSFLSPASDIGRNLTPSRESAMKIIVGMNKALQKEIPGQVGRYDDDFNDNCVGDFFQTKQVPTILFEAGHYAKDYYREKTREFIFYSLLEALGIIAQERIDEFETGDYFKIPENEKMYYDVLVKNAQVINPSFGPKYSIGFRFKEILKENTVLFEPEIVDKDELKGCFGHETYDCSNQKDFDALSFRKEILSLILTAQQ</sequence>
<evidence type="ECO:0000256" key="6">
    <source>
        <dbReference type="ARBA" id="ARBA00023049"/>
    </source>
</evidence>
<evidence type="ECO:0000256" key="2">
    <source>
        <dbReference type="ARBA" id="ARBA00005988"/>
    </source>
</evidence>
<keyword evidence="10" id="KW-1185">Reference proteome</keyword>
<dbReference type="GO" id="GO:0005615">
    <property type="term" value="C:extracellular space"/>
    <property type="evidence" value="ECO:0007669"/>
    <property type="project" value="TreeGrafter"/>
</dbReference>
<evidence type="ECO:0000256" key="4">
    <source>
        <dbReference type="ARBA" id="ARBA00022801"/>
    </source>
</evidence>
<gene>
    <name evidence="9" type="ORF">DKG77_12290</name>
</gene>
<dbReference type="GO" id="GO:0004181">
    <property type="term" value="F:metallocarboxypeptidase activity"/>
    <property type="evidence" value="ECO:0007669"/>
    <property type="project" value="InterPro"/>
</dbReference>
<dbReference type="GO" id="GO:0006508">
    <property type="term" value="P:proteolysis"/>
    <property type="evidence" value="ECO:0007669"/>
    <property type="project" value="UniProtKB-KW"/>
</dbReference>
<keyword evidence="5" id="KW-0862">Zinc</keyword>
<protein>
    <submittedName>
        <fullName evidence="9">Peptidase M14</fullName>
    </submittedName>
</protein>
<dbReference type="PANTHER" id="PTHR11705">
    <property type="entry name" value="PROTEASE FAMILY M14 CARBOXYPEPTIDASE A,B"/>
    <property type="match status" value="1"/>
</dbReference>
<dbReference type="RefSeq" id="WP_109663363.1">
    <property type="nucleotide sequence ID" value="NZ_QGEG01000002.1"/>
</dbReference>
<comment type="similarity">
    <text evidence="2 7">Belongs to the peptidase M14 family.</text>
</comment>
<reference evidence="9 10" key="1">
    <citation type="submission" date="2018-05" db="EMBL/GenBank/DDBJ databases">
        <title>Complete genome sequence of Flagellimonas aquimarina ECD12 isolated from seaweed Ecklonia cava.</title>
        <authorList>
            <person name="Choi S."/>
            <person name="Seong C."/>
        </authorList>
    </citation>
    <scope>NUCLEOTIDE SEQUENCE [LARGE SCALE GENOMIC DNA]</scope>
    <source>
        <strain evidence="9 10">ECD12</strain>
    </source>
</reference>
<comment type="caution">
    <text evidence="9">The sequence shown here is derived from an EMBL/GenBank/DDBJ whole genome shotgun (WGS) entry which is preliminary data.</text>
</comment>
<dbReference type="SUPFAM" id="SSF53187">
    <property type="entry name" value="Zn-dependent exopeptidases"/>
    <property type="match status" value="1"/>
</dbReference>
<evidence type="ECO:0000259" key="8">
    <source>
        <dbReference type="PROSITE" id="PS52035"/>
    </source>
</evidence>
<accession>A0A316L0Z5</accession>
<name>A0A316L0Z5_9FLAO</name>
<comment type="cofactor">
    <cofactor evidence="1">
        <name>Zn(2+)</name>
        <dbReference type="ChEBI" id="CHEBI:29105"/>
    </cofactor>
</comment>
<keyword evidence="4" id="KW-0378">Hydrolase</keyword>
<dbReference type="PANTHER" id="PTHR11705:SF143">
    <property type="entry name" value="SLL0236 PROTEIN"/>
    <property type="match status" value="1"/>
</dbReference>
<dbReference type="EMBL" id="QGEG01000002">
    <property type="protein sequence ID" value="PWL38998.1"/>
    <property type="molecule type" value="Genomic_DNA"/>
</dbReference>
<organism evidence="9 10">
    <name type="scientific">Flagellimonas aquimarina</name>
    <dbReference type="NCBI Taxonomy" id="2201895"/>
    <lineage>
        <taxon>Bacteria</taxon>
        <taxon>Pseudomonadati</taxon>
        <taxon>Bacteroidota</taxon>
        <taxon>Flavobacteriia</taxon>
        <taxon>Flavobacteriales</taxon>
        <taxon>Flavobacteriaceae</taxon>
        <taxon>Flagellimonas</taxon>
    </lineage>
</organism>
<dbReference type="AlphaFoldDB" id="A0A316L0Z5"/>
<evidence type="ECO:0000256" key="7">
    <source>
        <dbReference type="PROSITE-ProRule" id="PRU01379"/>
    </source>
</evidence>
<feature type="domain" description="Peptidase M14" evidence="8">
    <location>
        <begin position="5"/>
        <end position="263"/>
    </location>
</feature>
<evidence type="ECO:0000256" key="5">
    <source>
        <dbReference type="ARBA" id="ARBA00022833"/>
    </source>
</evidence>
<dbReference type="PROSITE" id="PS52035">
    <property type="entry name" value="PEPTIDASE_M14"/>
    <property type="match status" value="1"/>
</dbReference>
<dbReference type="Proteomes" id="UP000245762">
    <property type="component" value="Unassembled WGS sequence"/>
</dbReference>
<keyword evidence="3" id="KW-0645">Protease</keyword>
<dbReference type="InterPro" id="IPR000834">
    <property type="entry name" value="Peptidase_M14"/>
</dbReference>
<evidence type="ECO:0000313" key="9">
    <source>
        <dbReference type="EMBL" id="PWL38998.1"/>
    </source>
</evidence>
<dbReference type="Pfam" id="PF00246">
    <property type="entry name" value="Peptidase_M14"/>
    <property type="match status" value="1"/>
</dbReference>
<dbReference type="Gene3D" id="3.40.630.10">
    <property type="entry name" value="Zn peptidases"/>
    <property type="match status" value="1"/>
</dbReference>
<dbReference type="GO" id="GO:0008270">
    <property type="term" value="F:zinc ion binding"/>
    <property type="evidence" value="ECO:0007669"/>
    <property type="project" value="InterPro"/>
</dbReference>
<evidence type="ECO:0000256" key="3">
    <source>
        <dbReference type="ARBA" id="ARBA00022670"/>
    </source>
</evidence>
<dbReference type="OrthoDB" id="1119199at2"/>
<proteinExistence type="inferred from homology"/>